<accession>A0A1G5PH49</accession>
<comment type="caution">
    <text evidence="1">The sequence shown here is derived from an EMBL/GenBank/DDBJ whole genome shotgun (WGS) entry which is preliminary data.</text>
</comment>
<dbReference type="RefSeq" id="WP_169887029.1">
    <property type="nucleotide sequence ID" value="NZ_FMWB01000024.1"/>
</dbReference>
<dbReference type="EMBL" id="FMWB01000024">
    <property type="protein sequence ID" value="SCZ48390.1"/>
    <property type="molecule type" value="Genomic_DNA"/>
</dbReference>
<proteinExistence type="predicted"/>
<sequence>MSDKCYPVSIGEGAKVERYSEAYQTARQNAAKWKAVLQKAHLKDLVRCLCPGSGDRLLAVRYRSEKDSYHLSRYPRTGAEHAVNCQYYAEAPEQSGLGAYSVGVVEETDDGKLRVKLTLSLRKKEPVDVQLVDVEAPTTAKSSTSKTSKPAMTLGGLLHLLWTEARLNQWDPDTGNRWIGPVHARLLRAAKRVVVSRMRIGDALIVAGTRGDQETANRGKVESAAKNKRRLIAIGQLAEHSADIEEAMSRCIKIESGWGLPYLNITPDLWDQAVQSYPLAMLAWRKKCPVVAIMQTDQPEKDSKGRYKTQVLNIALMIVSQAWVPVESGYEWKIEKQLREQRRAFVKPMRFDSGKELVFPDFWLTDVGNGRHVPMEVYGRNDQDYLDRKAEKATYYDDQYTPTGWWYWDAYSDPKGKAIPPFPPAKAPSV</sequence>
<reference evidence="2" key="1">
    <citation type="submission" date="2016-10" db="EMBL/GenBank/DDBJ databases">
        <authorList>
            <person name="de Groot N.N."/>
        </authorList>
    </citation>
    <scope>NUCLEOTIDE SEQUENCE [LARGE SCALE GENOMIC DNA]</scope>
    <source>
        <strain evidence="2">DSM 15758</strain>
    </source>
</reference>
<evidence type="ECO:0000313" key="1">
    <source>
        <dbReference type="EMBL" id="SCZ48390.1"/>
    </source>
</evidence>
<dbReference type="AlphaFoldDB" id="A0A1G5PH49"/>
<gene>
    <name evidence="1" type="ORF">SAMN05216279_12411</name>
</gene>
<evidence type="ECO:0008006" key="3">
    <source>
        <dbReference type="Google" id="ProtNLM"/>
    </source>
</evidence>
<evidence type="ECO:0000313" key="2">
    <source>
        <dbReference type="Proteomes" id="UP000183046"/>
    </source>
</evidence>
<dbReference type="InterPro" id="IPR009553">
    <property type="entry name" value="DUF1173"/>
</dbReference>
<dbReference type="Proteomes" id="UP000183046">
    <property type="component" value="Unassembled WGS sequence"/>
</dbReference>
<dbReference type="Pfam" id="PF06666">
    <property type="entry name" value="DUF1173"/>
    <property type="match status" value="1"/>
</dbReference>
<name>A0A1G5PH49_9PSED</name>
<protein>
    <recommendedName>
        <fullName evidence="3">DUF1173 domain-containing protein</fullName>
    </recommendedName>
</protein>
<organism evidence="1 2">
    <name type="scientific">Pseudomonas oryzihabitans</name>
    <dbReference type="NCBI Taxonomy" id="47885"/>
    <lineage>
        <taxon>Bacteria</taxon>
        <taxon>Pseudomonadati</taxon>
        <taxon>Pseudomonadota</taxon>
        <taxon>Gammaproteobacteria</taxon>
        <taxon>Pseudomonadales</taxon>
        <taxon>Pseudomonadaceae</taxon>
        <taxon>Pseudomonas</taxon>
    </lineage>
</organism>